<evidence type="ECO:0000313" key="2">
    <source>
        <dbReference type="Proteomes" id="UP000005297"/>
    </source>
</evidence>
<dbReference type="OrthoDB" id="5294939at2"/>
<evidence type="ECO:0000313" key="1">
    <source>
        <dbReference type="EMBL" id="EAU55657.1"/>
    </source>
</evidence>
<proteinExistence type="predicted"/>
<dbReference type="HOGENOM" id="CLU_1832747_0_0_0"/>
<dbReference type="EMBL" id="AATS01000002">
    <property type="protein sequence ID" value="EAU55657.1"/>
    <property type="molecule type" value="Genomic_DNA"/>
</dbReference>
<accession>Q0F293</accession>
<dbReference type="RefSeq" id="WP_009850676.1">
    <property type="nucleotide sequence ID" value="NZ_DS022295.1"/>
</dbReference>
<protein>
    <submittedName>
        <fullName evidence="1">Uncharacterized protein</fullName>
    </submittedName>
</protein>
<dbReference type="AlphaFoldDB" id="Q0F293"/>
<gene>
    <name evidence="1" type="ORF">SPV1_01877</name>
</gene>
<dbReference type="InParanoid" id="Q0F293"/>
<keyword evidence="2" id="KW-1185">Reference proteome</keyword>
<organism evidence="1 2">
    <name type="scientific">Mariprofundus ferrooxydans PV-1</name>
    <dbReference type="NCBI Taxonomy" id="314345"/>
    <lineage>
        <taxon>Bacteria</taxon>
        <taxon>Pseudomonadati</taxon>
        <taxon>Pseudomonadota</taxon>
        <taxon>Candidatius Mariprofundia</taxon>
        <taxon>Mariprofundales</taxon>
        <taxon>Mariprofundaceae</taxon>
        <taxon>Mariprofundus</taxon>
    </lineage>
</organism>
<reference evidence="1 2" key="1">
    <citation type="submission" date="2006-09" db="EMBL/GenBank/DDBJ databases">
        <authorList>
            <person name="Emerson D."/>
            <person name="Ferriera S."/>
            <person name="Johnson J."/>
            <person name="Kravitz S."/>
            <person name="Halpern A."/>
            <person name="Remington K."/>
            <person name="Beeson K."/>
            <person name="Tran B."/>
            <person name="Rogers Y.-H."/>
            <person name="Friedman R."/>
            <person name="Venter J.C."/>
        </authorList>
    </citation>
    <scope>NUCLEOTIDE SEQUENCE [LARGE SCALE GENOMIC DNA]</scope>
    <source>
        <strain evidence="1 2">PV-1</strain>
    </source>
</reference>
<dbReference type="STRING" id="314344.AL013_01165"/>
<sequence>MKNTRETPTSNEGWIIEIMDAYQDAKAALPFAAAAGREMHEADLFHMAPLVCLKFRDLGNSDELRKKARDAAIGSYIANHEAGNRNLYDPVMAFAFCYMLAHYGIGLVDEDKCQNILMFVELNLAKIKTAIASLTVSPAA</sequence>
<comment type="caution">
    <text evidence="1">The sequence shown here is derived from an EMBL/GenBank/DDBJ whole genome shotgun (WGS) entry which is preliminary data.</text>
</comment>
<name>Q0F293_9PROT</name>
<dbReference type="Proteomes" id="UP000005297">
    <property type="component" value="Unassembled WGS sequence"/>
</dbReference>